<comment type="function">
    <text evidence="10">Component of the cytochrome c oxidase, the last enzyme in the mitochondrial electron transport chain which drives oxidative phosphorylation. The respiratory chain contains 3 multisubunit complexes succinate dehydrogenase (complex II, CII), ubiquinol-cytochrome c oxidoreductase (cytochrome b-c1 complex, complex III, CIII) and cytochrome c oxidase (complex IV, CIV), that cooperate to transfer electrons derived from NADH and succinate to molecular oxygen, creating an electrochemical gradient over the inner membrane that drives transmembrane transport and the ATP synthase. Cytochrome c oxidase is the component of the respiratory chain that catalyzes the reduction of oxygen to water. Electrons originating from reduced cytochrome c in the intermembrane space (IMS) are transferred via the dinuclear copper A center (CU(A)) of subunit 2 and heme A of subunit 1 to the active site in subunit 1, a binuclear center (BNC) formed by heme A3 and copper B (CU(B)). The BNC reduces molecular oxygen to 2 water molecules using 4 electrons from cytochrome c in the IMS and 4 protons from the mitochondrial matrix.</text>
</comment>
<name>A0A9N8PBN1_9PEZI</name>
<dbReference type="AlphaFoldDB" id="A0A9N8PBN1"/>
<evidence type="ECO:0000256" key="2">
    <source>
        <dbReference type="ARBA" id="ARBA00004673"/>
    </source>
</evidence>
<comment type="similarity">
    <text evidence="3 10">Belongs to the cytochrome c oxidase VIIc family.</text>
</comment>
<dbReference type="GO" id="GO:0006123">
    <property type="term" value="P:mitochondrial electron transport, cytochrome c to oxygen"/>
    <property type="evidence" value="ECO:0007669"/>
    <property type="project" value="UniProtKB-UniRule"/>
</dbReference>
<accession>A0A9N8PBN1</accession>
<evidence type="ECO:0000313" key="12">
    <source>
        <dbReference type="Proteomes" id="UP000716446"/>
    </source>
</evidence>
<dbReference type="Proteomes" id="UP000716446">
    <property type="component" value="Unassembled WGS sequence"/>
</dbReference>
<gene>
    <name evidence="11" type="ORF">AWRI4619_LOCUS5683</name>
</gene>
<keyword evidence="5 10" id="KW-0999">Mitochondrion inner membrane</keyword>
<keyword evidence="12" id="KW-1185">Reference proteome</keyword>
<dbReference type="GO" id="GO:0005743">
    <property type="term" value="C:mitochondrial inner membrane"/>
    <property type="evidence" value="ECO:0007669"/>
    <property type="project" value="UniProtKB-SubCell"/>
</dbReference>
<evidence type="ECO:0000256" key="4">
    <source>
        <dbReference type="ARBA" id="ARBA00022692"/>
    </source>
</evidence>
<comment type="pathway">
    <text evidence="2 10">Energy metabolism; oxidative phosphorylation.</text>
</comment>
<evidence type="ECO:0000256" key="3">
    <source>
        <dbReference type="ARBA" id="ARBA00010514"/>
    </source>
</evidence>
<dbReference type="PANTHER" id="PTHR13313">
    <property type="entry name" value="CYTOCHROME C OXIDASE SUBUNIT VIIC"/>
    <property type="match status" value="1"/>
</dbReference>
<dbReference type="InterPro" id="IPR036636">
    <property type="entry name" value="COX7C/Cox8_sf"/>
</dbReference>
<sequence length="68" mass="7791">MRMPTVANQIVARRAFSSTRMQLASPYHYPEGPRSNLPFNPLTKFFAVRFWGFMGELLLVDTRASLPC</sequence>
<dbReference type="GO" id="GO:0045277">
    <property type="term" value="C:respiratory chain complex IV"/>
    <property type="evidence" value="ECO:0007669"/>
    <property type="project" value="UniProtKB-UniRule"/>
</dbReference>
<evidence type="ECO:0000256" key="1">
    <source>
        <dbReference type="ARBA" id="ARBA00004434"/>
    </source>
</evidence>
<proteinExistence type="inferred from homology"/>
<reference evidence="11" key="1">
    <citation type="submission" date="2020-06" db="EMBL/GenBank/DDBJ databases">
        <authorList>
            <person name="Onetto C."/>
        </authorList>
    </citation>
    <scope>NUCLEOTIDE SEQUENCE</scope>
</reference>
<keyword evidence="6 10" id="KW-0809">Transit peptide</keyword>
<evidence type="ECO:0000256" key="7">
    <source>
        <dbReference type="ARBA" id="ARBA00022989"/>
    </source>
</evidence>
<keyword evidence="4" id="KW-0812">Transmembrane</keyword>
<comment type="subcellular location">
    <subcellularLocation>
        <location evidence="1 10">Mitochondrion inner membrane</location>
        <topology evidence="1 10">Single-pass membrane protein</topology>
    </subcellularLocation>
</comment>
<keyword evidence="8 10" id="KW-0496">Mitochondrion</keyword>
<dbReference type="PANTHER" id="PTHR13313:SF0">
    <property type="entry name" value="CYTOCHROME C OXIDASE SUBUNIT 7C, MITOCHONDRIAL"/>
    <property type="match status" value="1"/>
</dbReference>
<keyword evidence="7" id="KW-1133">Transmembrane helix</keyword>
<evidence type="ECO:0000256" key="8">
    <source>
        <dbReference type="ARBA" id="ARBA00023128"/>
    </source>
</evidence>
<dbReference type="EMBL" id="CAIJEN010000007">
    <property type="protein sequence ID" value="CAD0089263.1"/>
    <property type="molecule type" value="Genomic_DNA"/>
</dbReference>
<evidence type="ECO:0000256" key="5">
    <source>
        <dbReference type="ARBA" id="ARBA00022792"/>
    </source>
</evidence>
<organism evidence="11 12">
    <name type="scientific">Aureobasidium vineae</name>
    <dbReference type="NCBI Taxonomy" id="2773715"/>
    <lineage>
        <taxon>Eukaryota</taxon>
        <taxon>Fungi</taxon>
        <taxon>Dikarya</taxon>
        <taxon>Ascomycota</taxon>
        <taxon>Pezizomycotina</taxon>
        <taxon>Dothideomycetes</taxon>
        <taxon>Dothideomycetidae</taxon>
        <taxon>Dothideales</taxon>
        <taxon>Saccotheciaceae</taxon>
        <taxon>Aureobasidium</taxon>
    </lineage>
</organism>
<evidence type="ECO:0000256" key="9">
    <source>
        <dbReference type="ARBA" id="ARBA00023136"/>
    </source>
</evidence>
<keyword evidence="9" id="KW-0472">Membrane</keyword>
<dbReference type="InterPro" id="IPR004202">
    <property type="entry name" value="COX7C/Cox8"/>
</dbReference>
<protein>
    <recommendedName>
        <fullName evidence="10">Cytochrome c oxidase subunit 8, mitochondrial</fullName>
    </recommendedName>
    <alternativeName>
        <fullName evidence="10">Cytochrome c oxidase polypeptide VIII</fullName>
    </alternativeName>
</protein>
<dbReference type="Pfam" id="PF02935">
    <property type="entry name" value="COX7C"/>
    <property type="match status" value="1"/>
</dbReference>
<dbReference type="Gene3D" id="4.10.49.10">
    <property type="entry name" value="Cytochrome c oxidase subunit VIIc"/>
    <property type="match status" value="1"/>
</dbReference>
<evidence type="ECO:0000256" key="10">
    <source>
        <dbReference type="RuleBase" id="RU368123"/>
    </source>
</evidence>
<comment type="subunit">
    <text evidence="10">Component of the cytochrome c oxidase (complex IV, CIV), a multisubunit enzyme composed of a catalytic core of 3 subunits and several supernumerary subunits. The complex exists as a monomer or a dimer and forms supercomplexes (SCs) in the inner mitochondrial membrane with ubiquinol-cytochrome c oxidoreductase (cytochrome b-c1 complex, complex III, CIII).</text>
</comment>
<comment type="caution">
    <text evidence="11">The sequence shown here is derived from an EMBL/GenBank/DDBJ whole genome shotgun (WGS) entry which is preliminary data.</text>
</comment>
<evidence type="ECO:0000313" key="11">
    <source>
        <dbReference type="EMBL" id="CAD0089263.1"/>
    </source>
</evidence>
<evidence type="ECO:0000256" key="6">
    <source>
        <dbReference type="ARBA" id="ARBA00022946"/>
    </source>
</evidence>